<dbReference type="InterPro" id="IPR002213">
    <property type="entry name" value="UDP_glucos_trans"/>
</dbReference>
<evidence type="ECO:0000256" key="1">
    <source>
        <dbReference type="ARBA" id="ARBA00009995"/>
    </source>
</evidence>
<evidence type="ECO:0000313" key="5">
    <source>
        <dbReference type="EnsemblPlants" id="AUR62027238-RA:cds"/>
    </source>
</evidence>
<dbReference type="PROSITE" id="PS00375">
    <property type="entry name" value="UDPGT"/>
    <property type="match status" value="1"/>
</dbReference>
<keyword evidence="6" id="KW-1185">Reference proteome</keyword>
<evidence type="ECO:0000256" key="2">
    <source>
        <dbReference type="ARBA" id="ARBA00022679"/>
    </source>
</evidence>
<keyword evidence="2 3" id="KW-0808">Transferase</keyword>
<dbReference type="Gramene" id="AUR62027238-RA">
    <property type="protein sequence ID" value="AUR62027238-RA:cds"/>
    <property type="gene ID" value="AUR62027238"/>
</dbReference>
<proteinExistence type="inferred from homology"/>
<dbReference type="CDD" id="cd03784">
    <property type="entry name" value="GT1_Gtf-like"/>
    <property type="match status" value="1"/>
</dbReference>
<evidence type="ECO:0000256" key="4">
    <source>
        <dbReference type="RuleBase" id="RU362057"/>
    </source>
</evidence>
<dbReference type="EC" id="2.4.1.-" evidence="4"/>
<organism evidence="5 6">
    <name type="scientific">Chenopodium quinoa</name>
    <name type="common">Quinoa</name>
    <dbReference type="NCBI Taxonomy" id="63459"/>
    <lineage>
        <taxon>Eukaryota</taxon>
        <taxon>Viridiplantae</taxon>
        <taxon>Streptophyta</taxon>
        <taxon>Embryophyta</taxon>
        <taxon>Tracheophyta</taxon>
        <taxon>Spermatophyta</taxon>
        <taxon>Magnoliopsida</taxon>
        <taxon>eudicotyledons</taxon>
        <taxon>Gunneridae</taxon>
        <taxon>Pentapetalae</taxon>
        <taxon>Caryophyllales</taxon>
        <taxon>Chenopodiaceae</taxon>
        <taxon>Chenopodioideae</taxon>
        <taxon>Atripliceae</taxon>
        <taxon>Chenopodium</taxon>
    </lineage>
</organism>
<dbReference type="PANTHER" id="PTHR48048:SF45">
    <property type="entry name" value="GLYCOSYLTRANSFERASE"/>
    <property type="match status" value="1"/>
</dbReference>
<dbReference type="PANTHER" id="PTHR48048">
    <property type="entry name" value="GLYCOSYLTRANSFERASE"/>
    <property type="match status" value="1"/>
</dbReference>
<evidence type="ECO:0000256" key="3">
    <source>
        <dbReference type="RuleBase" id="RU003718"/>
    </source>
</evidence>
<dbReference type="OrthoDB" id="5835829at2759"/>
<dbReference type="Gene3D" id="3.40.50.2000">
    <property type="entry name" value="Glycogen Phosphorylase B"/>
    <property type="match status" value="2"/>
</dbReference>
<gene>
    <name evidence="5" type="primary">LOC110692720</name>
</gene>
<dbReference type="GO" id="GO:0035251">
    <property type="term" value="F:UDP-glucosyltransferase activity"/>
    <property type="evidence" value="ECO:0007669"/>
    <property type="project" value="InterPro"/>
</dbReference>
<sequence>MELVFVPTPGMGHLLSAVELTKHILDRDHRISIVILIINSPTTSQTLNSFIESQSRDNHYPTRLTFCSLPPLSNPPDPTSSNFFQTLINLHKPLVKTVVEDRVKAGAGLAGFVLDMFCTTMVEVADHFMVPSYIFFTSGVNLLNLLFHFQMLEDDQGVDTATKFNDPSIEFDTPGFVNRVPGKVVPAVFLDKESGSSMILNHARAFKKSKGIIVNTYIELETYGVQSLFDQVGKNGIPAIYPVGPILELDSKGRGEREESIIKWLDDQPSSSVVFLCFGSMGSFDEEQVIEIANGLEKSGHRFLWSLRKPPPEDKLGMPSEHETFENVLPKGFLDRMAERGKIIGWAPQVSILGHKAVGGFVSHCGWNSTLESLWFGVPMATWPLYAEQQLNAFELVKELGLAVEIRMDYRRDWKTRKGNFMVTAEEIENGVKKLMSLDEETKNTVREMSDKGRNALEDGGSSQKWLGQFIEDVLSNVA</sequence>
<evidence type="ECO:0000313" key="6">
    <source>
        <dbReference type="Proteomes" id="UP000596660"/>
    </source>
</evidence>
<dbReference type="AlphaFoldDB" id="A0A803MCP5"/>
<dbReference type="EnsemblPlants" id="AUR62027238-RA">
    <property type="protein sequence ID" value="AUR62027238-RA:cds"/>
    <property type="gene ID" value="AUR62027238"/>
</dbReference>
<protein>
    <recommendedName>
        <fullName evidence="4">Glycosyltransferase</fullName>
        <ecNumber evidence="4">2.4.1.-</ecNumber>
    </recommendedName>
</protein>
<dbReference type="OMA" id="YKATAYI"/>
<dbReference type="KEGG" id="cqi:110692720"/>
<comment type="similarity">
    <text evidence="1 3">Belongs to the UDP-glycosyltransferase family.</text>
</comment>
<dbReference type="Proteomes" id="UP000596660">
    <property type="component" value="Unplaced"/>
</dbReference>
<reference evidence="5" key="1">
    <citation type="journal article" date="2017" name="Nature">
        <title>The genome of Chenopodium quinoa.</title>
        <authorList>
            <person name="Jarvis D.E."/>
            <person name="Ho Y.S."/>
            <person name="Lightfoot D.J."/>
            <person name="Schmoeckel S.M."/>
            <person name="Li B."/>
            <person name="Borm T.J.A."/>
            <person name="Ohyanagi H."/>
            <person name="Mineta K."/>
            <person name="Michell C.T."/>
            <person name="Saber N."/>
            <person name="Kharbatia N.M."/>
            <person name="Rupper R.R."/>
            <person name="Sharp A.R."/>
            <person name="Dally N."/>
            <person name="Boughton B.A."/>
            <person name="Woo Y.H."/>
            <person name="Gao G."/>
            <person name="Schijlen E.G.W.M."/>
            <person name="Guo X."/>
            <person name="Momin A.A."/>
            <person name="Negrao S."/>
            <person name="Al-Babili S."/>
            <person name="Gehring C."/>
            <person name="Roessner U."/>
            <person name="Jung C."/>
            <person name="Murphy K."/>
            <person name="Arold S.T."/>
            <person name="Gojobori T."/>
            <person name="van der Linden C.G."/>
            <person name="van Loo E.N."/>
            <person name="Jellen E.N."/>
            <person name="Maughan P.J."/>
            <person name="Tester M."/>
        </authorList>
    </citation>
    <scope>NUCLEOTIDE SEQUENCE [LARGE SCALE GENOMIC DNA]</scope>
    <source>
        <strain evidence="5">cv. PI 614886</strain>
    </source>
</reference>
<dbReference type="GeneID" id="110692720"/>
<dbReference type="RefSeq" id="XP_021725455.1">
    <property type="nucleotide sequence ID" value="XM_021869763.1"/>
</dbReference>
<keyword evidence="3" id="KW-0328">Glycosyltransferase</keyword>
<name>A0A803MCP5_CHEQI</name>
<dbReference type="InterPro" id="IPR050481">
    <property type="entry name" value="UDP-glycosyltransf_plant"/>
</dbReference>
<dbReference type="SUPFAM" id="SSF53756">
    <property type="entry name" value="UDP-Glycosyltransferase/glycogen phosphorylase"/>
    <property type="match status" value="1"/>
</dbReference>
<dbReference type="Pfam" id="PF00201">
    <property type="entry name" value="UDPGT"/>
    <property type="match status" value="1"/>
</dbReference>
<reference evidence="5" key="2">
    <citation type="submission" date="2021-03" db="UniProtKB">
        <authorList>
            <consortium name="EnsemblPlants"/>
        </authorList>
    </citation>
    <scope>IDENTIFICATION</scope>
</reference>
<accession>A0A803MCP5</accession>
<dbReference type="FunFam" id="3.40.50.2000:FF:000056">
    <property type="entry name" value="Glycosyltransferase"/>
    <property type="match status" value="1"/>
</dbReference>
<dbReference type="InterPro" id="IPR035595">
    <property type="entry name" value="UDP_glycos_trans_CS"/>
</dbReference>